<dbReference type="RefSeq" id="WP_354087506.1">
    <property type="nucleotide sequence ID" value="NZ_JBEPTF010000001.1"/>
</dbReference>
<keyword evidence="4" id="KW-0282">Flagellum</keyword>
<feature type="coiled-coil region" evidence="3">
    <location>
        <begin position="39"/>
        <end position="73"/>
    </location>
</feature>
<reference evidence="4 5" key="1">
    <citation type="submission" date="2024-06" db="EMBL/GenBank/DDBJ databases">
        <title>Sorghum-associated microbial communities from plants grown in Nebraska, USA.</title>
        <authorList>
            <person name="Schachtman D."/>
        </authorList>
    </citation>
    <scope>NUCLEOTIDE SEQUENCE [LARGE SCALE GENOMIC DNA]</scope>
    <source>
        <strain evidence="4 5">2814</strain>
    </source>
</reference>
<comment type="caution">
    <text evidence="4">The sequence shown here is derived from an EMBL/GenBank/DDBJ whole genome shotgun (WGS) entry which is preliminary data.</text>
</comment>
<protein>
    <submittedName>
        <fullName evidence="4">Flagellar assembly protein FliH</fullName>
    </submittedName>
</protein>
<dbReference type="InterPro" id="IPR051472">
    <property type="entry name" value="T3SS_Stator/FliH"/>
</dbReference>
<gene>
    <name evidence="4" type="ORF">ABIE19_000468</name>
</gene>
<evidence type="ECO:0000256" key="1">
    <source>
        <dbReference type="ARBA" id="ARBA00022448"/>
    </source>
</evidence>
<keyword evidence="3" id="KW-0175">Coiled coil</keyword>
<keyword evidence="2" id="KW-0653">Protein transport</keyword>
<keyword evidence="4" id="KW-0966">Cell projection</keyword>
<sequence>MSRVLGTAVKGLGRVTPFTTAAAPSERDLSPMDAADAEIGRLNHALTDALAELQALKADVADAPQRLVEAERKAHAQGLEQGREQGLAEAATREAEGLALLASAAEDAGRRFQAALQALEPLAADLAFAALERITGDADLQSGLVWNSIRHNLALLDTGSGVRITVSGADFPDAEALKDLARLHDVEILADAGLPRGACRIRPDLGELHLDIPDQVARIRQAVAHALDGAE</sequence>
<evidence type="ECO:0000256" key="3">
    <source>
        <dbReference type="SAM" id="Coils"/>
    </source>
</evidence>
<keyword evidence="5" id="KW-1185">Reference proteome</keyword>
<evidence type="ECO:0000256" key="2">
    <source>
        <dbReference type="ARBA" id="ARBA00022927"/>
    </source>
</evidence>
<evidence type="ECO:0000313" key="5">
    <source>
        <dbReference type="Proteomes" id="UP001549313"/>
    </source>
</evidence>
<dbReference type="EMBL" id="JBEPTF010000001">
    <property type="protein sequence ID" value="MET4682559.1"/>
    <property type="molecule type" value="Genomic_DNA"/>
</dbReference>
<dbReference type="Proteomes" id="UP001549313">
    <property type="component" value="Unassembled WGS sequence"/>
</dbReference>
<dbReference type="PANTHER" id="PTHR34982">
    <property type="entry name" value="YOP PROTEINS TRANSLOCATION PROTEIN L"/>
    <property type="match status" value="1"/>
</dbReference>
<keyword evidence="4" id="KW-0969">Cilium</keyword>
<name>A0ABV2R7K7_9CAUL</name>
<organism evidence="4 5">
    <name type="scientific">Brevundimonas faecalis</name>
    <dbReference type="NCBI Taxonomy" id="947378"/>
    <lineage>
        <taxon>Bacteria</taxon>
        <taxon>Pseudomonadati</taxon>
        <taxon>Pseudomonadota</taxon>
        <taxon>Alphaproteobacteria</taxon>
        <taxon>Caulobacterales</taxon>
        <taxon>Caulobacteraceae</taxon>
        <taxon>Brevundimonas</taxon>
    </lineage>
</organism>
<evidence type="ECO:0000313" key="4">
    <source>
        <dbReference type="EMBL" id="MET4682559.1"/>
    </source>
</evidence>
<accession>A0ABV2R7K7</accession>
<dbReference type="PANTHER" id="PTHR34982:SF1">
    <property type="entry name" value="FLAGELLAR ASSEMBLY PROTEIN FLIH"/>
    <property type="match status" value="1"/>
</dbReference>
<keyword evidence="1" id="KW-0813">Transport</keyword>
<proteinExistence type="predicted"/>